<proteinExistence type="predicted"/>
<dbReference type="InterPro" id="IPR011024">
    <property type="entry name" value="G_crystallin-like"/>
</dbReference>
<dbReference type="EMBL" id="CAXLJM020000120">
    <property type="protein sequence ID" value="CAL8137880.1"/>
    <property type="molecule type" value="Genomic_DNA"/>
</dbReference>
<dbReference type="Gene3D" id="2.60.20.10">
    <property type="entry name" value="Crystallins"/>
    <property type="match status" value="3"/>
</dbReference>
<gene>
    <name evidence="3" type="ORF">ODALV1_LOCUS27123</name>
</gene>
<keyword evidence="4" id="KW-1185">Reference proteome</keyword>
<organism evidence="3 4">
    <name type="scientific">Orchesella dallaii</name>
    <dbReference type="NCBI Taxonomy" id="48710"/>
    <lineage>
        <taxon>Eukaryota</taxon>
        <taxon>Metazoa</taxon>
        <taxon>Ecdysozoa</taxon>
        <taxon>Arthropoda</taxon>
        <taxon>Hexapoda</taxon>
        <taxon>Collembola</taxon>
        <taxon>Entomobryomorpha</taxon>
        <taxon>Entomobryoidea</taxon>
        <taxon>Orchesellidae</taxon>
        <taxon>Orchesellinae</taxon>
        <taxon>Orchesella</taxon>
    </lineage>
</organism>
<dbReference type="Proteomes" id="UP001642540">
    <property type="component" value="Unassembled WGS sequence"/>
</dbReference>
<evidence type="ECO:0000256" key="1">
    <source>
        <dbReference type="SAM" id="MobiDB-lite"/>
    </source>
</evidence>
<dbReference type="PANTHER" id="PTHR17503:SF0">
    <property type="entry name" value="SYNCOLLIN"/>
    <property type="match status" value="1"/>
</dbReference>
<feature type="compositionally biased region" description="Low complexity" evidence="1">
    <location>
        <begin position="521"/>
        <end position="546"/>
    </location>
</feature>
<feature type="region of interest" description="Disordered" evidence="1">
    <location>
        <begin position="521"/>
        <end position="658"/>
    </location>
</feature>
<dbReference type="PANTHER" id="PTHR17503">
    <property type="entry name" value="SYNCOLLIN"/>
    <property type="match status" value="1"/>
</dbReference>
<sequence length="658" mass="71740">MSILLKSSVTTLLFLVVLALASTQHLYTPGNDVRCARMWDDLNYEGNKVDCANNERKLNLGPFDCKAQSVIVRNGCTLTIFDKTGCQRQLDRSASCLYGWNNKVSAACCECDGCNGDAPRTNLQCARLYQHQKCSSCSGFRLEINPMDQVTNLHVLNNQISSLIVREGCALTVWEGANFTGTYQTFSGSIDWLDLLDESGFLYEADNTLVPQLESDQPQSDYPYPYPYAYPPTWPLYQHAGIPLPPQPISYYGGPPPYPYAPAPYPWYSPPQVPYQPEVAPAPNFPVPQVQQPQELIDLGSQSPSTPPCATILTTSNCILRVPDDGLHKDIQERSFVFAAGLIKDQCSLTVKDCSGSYSTSWNYLFSPSTQCTAALSVCCECYGCSRGNLQLYENSCAVLFENVKCSTCSGFRLEVMEGDTVSVMNPWVDDKVSSMYVLPECELNVYTRSDFQGDAAIAKGSFDDLPYEWNDEISSYKCSCNRKGSSPATSRPTPTQGTLYPIETTVQTTTSGFISVQPITSTAKSTSASQISTSSLTSKTSATTKPPQEVITTTAKPKPEISTTPEPIVTTTHEHVVTTTTKRLTTTPEMTSTTGPTSTPTTKRSTTPTTKPSTTPTTEASTTPTTKPSTAPTTTPRVTSTSTSESDTTIDEGLPVY</sequence>
<dbReference type="SUPFAM" id="SSF49695">
    <property type="entry name" value="gamma-Crystallin-like"/>
    <property type="match status" value="1"/>
</dbReference>
<feature type="chain" id="PRO_5046846969" evidence="2">
    <location>
        <begin position="24"/>
        <end position="658"/>
    </location>
</feature>
<comment type="caution">
    <text evidence="3">The sequence shown here is derived from an EMBL/GenBank/DDBJ whole genome shotgun (WGS) entry which is preliminary data.</text>
</comment>
<protein>
    <submittedName>
        <fullName evidence="3">Uncharacterized protein</fullName>
    </submittedName>
</protein>
<name>A0ABP1RX23_9HEXA</name>
<evidence type="ECO:0000313" key="4">
    <source>
        <dbReference type="Proteomes" id="UP001642540"/>
    </source>
</evidence>
<feature type="compositionally biased region" description="Polar residues" evidence="1">
    <location>
        <begin position="551"/>
        <end position="566"/>
    </location>
</feature>
<accession>A0ABP1RX23</accession>
<dbReference type="InterPro" id="IPR028137">
    <property type="entry name" value="Syncollin"/>
</dbReference>
<evidence type="ECO:0000256" key="2">
    <source>
        <dbReference type="SAM" id="SignalP"/>
    </source>
</evidence>
<evidence type="ECO:0000313" key="3">
    <source>
        <dbReference type="EMBL" id="CAL8137880.1"/>
    </source>
</evidence>
<feature type="region of interest" description="Disordered" evidence="1">
    <location>
        <begin position="481"/>
        <end position="500"/>
    </location>
</feature>
<feature type="signal peptide" evidence="2">
    <location>
        <begin position="1"/>
        <end position="23"/>
    </location>
</feature>
<feature type="compositionally biased region" description="Low complexity" evidence="1">
    <location>
        <begin position="578"/>
        <end position="648"/>
    </location>
</feature>
<keyword evidence="2" id="KW-0732">Signal</keyword>
<reference evidence="3 4" key="1">
    <citation type="submission" date="2024-08" db="EMBL/GenBank/DDBJ databases">
        <authorList>
            <person name="Cucini C."/>
            <person name="Frati F."/>
        </authorList>
    </citation>
    <scope>NUCLEOTIDE SEQUENCE [LARGE SCALE GENOMIC DNA]</scope>
</reference>